<dbReference type="Gene3D" id="3.20.80.10">
    <property type="entry name" value="Regulatory factor, effector binding domain"/>
    <property type="match status" value="1"/>
</dbReference>
<gene>
    <name evidence="1" type="ORF">FE240_07145</name>
</gene>
<proteinExistence type="predicted"/>
<dbReference type="AlphaFoldDB" id="A0A5J6WTM0"/>
<dbReference type="RefSeq" id="WP_193003949.1">
    <property type="nucleotide sequence ID" value="NZ_CP040449.1"/>
</dbReference>
<evidence type="ECO:0000313" key="1">
    <source>
        <dbReference type="EMBL" id="QFI54489.1"/>
    </source>
</evidence>
<sequence length="148" mass="16382">MEIITLPERTVLAQTHTLTLALAEVGLRSATTCPALEQLARQLGLTIDGPWQFVAEGLPERADHPFTLRICLPVQGEHPALTRLPACRCARRLYQGPLNALFEQGYSPLLAAIRAEGRPLIGESREVYHHWAGPDSPDNRIEIQFVLA</sequence>
<reference evidence="1 2" key="1">
    <citation type="submission" date="2019-05" db="EMBL/GenBank/DDBJ databases">
        <title>OXA-830, a novel chromosomally encoded expanded-spectrum class D beta-lactamase in Aeromonas simiae.</title>
        <authorList>
            <person name="Zhou W."/>
            <person name="Chen Q."/>
        </authorList>
    </citation>
    <scope>NUCLEOTIDE SEQUENCE [LARGE SCALE GENOMIC DNA]</scope>
    <source>
        <strain evidence="1 2">A6</strain>
    </source>
</reference>
<organism evidence="1 2">
    <name type="scientific">Aeromonas simiae</name>
    <dbReference type="NCBI Taxonomy" id="218936"/>
    <lineage>
        <taxon>Bacteria</taxon>
        <taxon>Pseudomonadati</taxon>
        <taxon>Pseudomonadota</taxon>
        <taxon>Gammaproteobacteria</taxon>
        <taxon>Aeromonadales</taxon>
        <taxon>Aeromonadaceae</taxon>
        <taxon>Aeromonas</taxon>
    </lineage>
</organism>
<keyword evidence="2" id="KW-1185">Reference proteome</keyword>
<name>A0A5J6WTM0_9GAMM</name>
<dbReference type="Proteomes" id="UP000594034">
    <property type="component" value="Chromosome"/>
</dbReference>
<accession>A0A5J6WTM0</accession>
<dbReference type="EMBL" id="CP040449">
    <property type="protein sequence ID" value="QFI54489.1"/>
    <property type="molecule type" value="Genomic_DNA"/>
</dbReference>
<dbReference type="SUPFAM" id="SSF55136">
    <property type="entry name" value="Probable bacterial effector-binding domain"/>
    <property type="match status" value="1"/>
</dbReference>
<evidence type="ECO:0000313" key="2">
    <source>
        <dbReference type="Proteomes" id="UP000594034"/>
    </source>
</evidence>
<dbReference type="InterPro" id="IPR011256">
    <property type="entry name" value="Reg_factor_effector_dom_sf"/>
</dbReference>
<dbReference type="KEGG" id="asim:FE240_07145"/>
<protein>
    <submittedName>
        <fullName evidence="1">GyrI-like domain-containing protein</fullName>
    </submittedName>
</protein>